<keyword evidence="2" id="KW-1185">Reference proteome</keyword>
<accession>A0ACB8AGQ4</accession>
<reference evidence="1" key="1">
    <citation type="journal article" date="2021" name="New Phytol.">
        <title>Evolutionary innovations through gain and loss of genes in the ectomycorrhizal Boletales.</title>
        <authorList>
            <person name="Wu G."/>
            <person name="Miyauchi S."/>
            <person name="Morin E."/>
            <person name="Kuo A."/>
            <person name="Drula E."/>
            <person name="Varga T."/>
            <person name="Kohler A."/>
            <person name="Feng B."/>
            <person name="Cao Y."/>
            <person name="Lipzen A."/>
            <person name="Daum C."/>
            <person name="Hundley H."/>
            <person name="Pangilinan J."/>
            <person name="Johnson J."/>
            <person name="Barry K."/>
            <person name="LaButti K."/>
            <person name="Ng V."/>
            <person name="Ahrendt S."/>
            <person name="Min B."/>
            <person name="Choi I.G."/>
            <person name="Park H."/>
            <person name="Plett J.M."/>
            <person name="Magnuson J."/>
            <person name="Spatafora J.W."/>
            <person name="Nagy L.G."/>
            <person name="Henrissat B."/>
            <person name="Grigoriev I.V."/>
            <person name="Yang Z.L."/>
            <person name="Xu J."/>
            <person name="Martin F.M."/>
        </authorList>
    </citation>
    <scope>NUCLEOTIDE SEQUENCE</scope>
    <source>
        <strain evidence="1">ATCC 28755</strain>
    </source>
</reference>
<comment type="caution">
    <text evidence="1">The sequence shown here is derived from an EMBL/GenBank/DDBJ whole genome shotgun (WGS) entry which is preliminary data.</text>
</comment>
<dbReference type="Proteomes" id="UP000790377">
    <property type="component" value="Unassembled WGS sequence"/>
</dbReference>
<sequence>MEEDITTEKKLYATFERFDEFMSMQHSLLCVDLSIDPTAEEDATEFLCFQKLCGILGEYQEQSYLLDPYLESLVIPAAESLRTHARARTSQSAGFSSRSRLGRLADLLYHFIKFRGRKTIVRFFPHEIADLSIALEFMQLPDDSIHKTSQWSIRYVLLLWLSLICRIPFDLEQFDEHDCLGHTADTIESIAKSHLSKAGLEREGAAELLSRLYTRKDSKQRFVTFLHWSIENLRQSSDIFISIAVLQVLCDYVSLGSSEETETAIGEFLDISRLIEHSSVLSSNTLVRKYRTKLLSRIALRLIPAQVRNSRITVRSLSGGNTDAPETPKEEEIDVPEEVETILEDLFKCLQDRDTVVRWSAAKGIARLAERLPIDFSNQVLETILGLFSIHSIAGATVYDMPSIAEATWHGACLASAEMARRGLVLRESLAELLDWLSKALYFDIRKGAHSIGSNVRDAAAYVFWALARAQDPSALACHATKLAQSLAAVSLYDREIHIRRAASAAFQEHVGRMGLFPHGIDVLRKTDFYAVSIRRNAFVVAAPQVAEHVEYRSALLDHVISVTLRHWDADMRQLGAHSLREICRVDLYTLGPACIPRLAQLLKSFDIVDIQGGLLALTELAEEYRRNDNPEDRDILFGIFSNLVLIPQDVVIAPRNEIVHSSACYLIASSLTLKVIELQEKSPVPHWRKIIEAGLRHRNTSVQEAAAVSMEAMSRHVDCSRDLTSLIQELRKGSAVVQQSLARVLGVLDYNAHAHGVTQALRCLLDSVSPDSVTKMANVEARRNCYQALPKILANVVPRLSEHLSSSTVCAIFDALDRGLDDYTMDERGDVGSWIRMACIQGLTSVVSSLFAVASNLSNFAEYLPPTRYHSAIARILRQGVERLDNVRQLSGECFLRLLTLPLPTVDGGESWRIQGESLMKELFMSKSVDEETNWGVGDWLFPKAMAMLEVEDYRKPVLTGIILSVGTRTGSTQRPASTSITEYAKNLPLESTGDRYSLLGLTNDLLDLVKTQLASNTIVVPVFQTFNLLLESDILECLQTSQDGLTQLDTLISVSSKNISRLKNVQRIQEAMKIAVNLLAFPSRSIAKSCVDRLAGFLAHSFPKIRASTAEYLYVVLQSKDFSWENDEIEDLLLETEWSSMDIQDANTVATRLVDIISSELDVSS</sequence>
<protein>
    <submittedName>
        <fullName evidence="1">ARM repeat-containing protein</fullName>
    </submittedName>
</protein>
<gene>
    <name evidence="1" type="ORF">BJ138DRAFT_1060869</name>
</gene>
<name>A0ACB8AGQ4_9AGAM</name>
<dbReference type="EMBL" id="MU267649">
    <property type="protein sequence ID" value="KAH7912534.1"/>
    <property type="molecule type" value="Genomic_DNA"/>
</dbReference>
<proteinExistence type="predicted"/>
<evidence type="ECO:0000313" key="2">
    <source>
        <dbReference type="Proteomes" id="UP000790377"/>
    </source>
</evidence>
<organism evidence="1 2">
    <name type="scientific">Hygrophoropsis aurantiaca</name>
    <dbReference type="NCBI Taxonomy" id="72124"/>
    <lineage>
        <taxon>Eukaryota</taxon>
        <taxon>Fungi</taxon>
        <taxon>Dikarya</taxon>
        <taxon>Basidiomycota</taxon>
        <taxon>Agaricomycotina</taxon>
        <taxon>Agaricomycetes</taxon>
        <taxon>Agaricomycetidae</taxon>
        <taxon>Boletales</taxon>
        <taxon>Coniophorineae</taxon>
        <taxon>Hygrophoropsidaceae</taxon>
        <taxon>Hygrophoropsis</taxon>
    </lineage>
</organism>
<evidence type="ECO:0000313" key="1">
    <source>
        <dbReference type="EMBL" id="KAH7912534.1"/>
    </source>
</evidence>